<comment type="subcellular location">
    <subcellularLocation>
        <location evidence="2 15">Cytoplasm</location>
    </subcellularLocation>
</comment>
<dbReference type="NCBIfam" id="TIGR01203">
    <property type="entry name" value="HGPRTase"/>
    <property type="match status" value="1"/>
</dbReference>
<evidence type="ECO:0000256" key="5">
    <source>
        <dbReference type="ARBA" id="ARBA00011895"/>
    </source>
</evidence>
<proteinExistence type="inferred from homology"/>
<dbReference type="PANTHER" id="PTHR43340:SF1">
    <property type="entry name" value="HYPOXANTHINE PHOSPHORIBOSYLTRANSFERASE"/>
    <property type="match status" value="1"/>
</dbReference>
<dbReference type="EC" id="2.4.2.8" evidence="5 15"/>
<dbReference type="InterPro" id="IPR029057">
    <property type="entry name" value="PRTase-like"/>
</dbReference>
<keyword evidence="7 15" id="KW-0328">Glycosyltransferase</keyword>
<dbReference type="InterPro" id="IPR000836">
    <property type="entry name" value="PRTase_dom"/>
</dbReference>
<dbReference type="UniPathway" id="UPA00591">
    <property type="reaction ID" value="UER00648"/>
</dbReference>
<dbReference type="EMBL" id="MWBQ01000066">
    <property type="protein sequence ID" value="OQA58767.1"/>
    <property type="molecule type" value="Genomic_DNA"/>
</dbReference>
<evidence type="ECO:0000313" key="17">
    <source>
        <dbReference type="EMBL" id="OQA58767.1"/>
    </source>
</evidence>
<dbReference type="GO" id="GO:0032263">
    <property type="term" value="P:GMP salvage"/>
    <property type="evidence" value="ECO:0007669"/>
    <property type="project" value="TreeGrafter"/>
</dbReference>
<dbReference type="Proteomes" id="UP000485569">
    <property type="component" value="Unassembled WGS sequence"/>
</dbReference>
<keyword evidence="10 15" id="KW-0660">Purine salvage</keyword>
<evidence type="ECO:0000256" key="7">
    <source>
        <dbReference type="ARBA" id="ARBA00022676"/>
    </source>
</evidence>
<evidence type="ECO:0000259" key="16">
    <source>
        <dbReference type="Pfam" id="PF00156"/>
    </source>
</evidence>
<comment type="cofactor">
    <cofactor evidence="1 15">
        <name>Mg(2+)</name>
        <dbReference type="ChEBI" id="CHEBI:18420"/>
    </cofactor>
</comment>
<name>A0A1V5SW65_9BACT</name>
<dbReference type="Pfam" id="PF00156">
    <property type="entry name" value="Pribosyltran"/>
    <property type="match status" value="1"/>
</dbReference>
<comment type="catalytic activity">
    <reaction evidence="13">
        <text>GMP + diphosphate = guanine + 5-phospho-alpha-D-ribose 1-diphosphate</text>
        <dbReference type="Rhea" id="RHEA:25424"/>
        <dbReference type="ChEBI" id="CHEBI:16235"/>
        <dbReference type="ChEBI" id="CHEBI:33019"/>
        <dbReference type="ChEBI" id="CHEBI:58017"/>
        <dbReference type="ChEBI" id="CHEBI:58115"/>
        <dbReference type="EC" id="2.4.2.8"/>
    </reaction>
    <physiologicalReaction direction="right-to-left" evidence="13">
        <dbReference type="Rhea" id="RHEA:25426"/>
    </physiologicalReaction>
</comment>
<dbReference type="GO" id="GO:0005829">
    <property type="term" value="C:cytosol"/>
    <property type="evidence" value="ECO:0007669"/>
    <property type="project" value="TreeGrafter"/>
</dbReference>
<dbReference type="GO" id="GO:0032264">
    <property type="term" value="P:IMP salvage"/>
    <property type="evidence" value="ECO:0007669"/>
    <property type="project" value="UniProtKB-UniPathway"/>
</dbReference>
<dbReference type="AlphaFoldDB" id="A0A1V5SW65"/>
<evidence type="ECO:0000256" key="14">
    <source>
        <dbReference type="ARBA" id="ARBA00049402"/>
    </source>
</evidence>
<dbReference type="GO" id="GO:0006166">
    <property type="term" value="P:purine ribonucleoside salvage"/>
    <property type="evidence" value="ECO:0007669"/>
    <property type="project" value="UniProtKB-KW"/>
</dbReference>
<dbReference type="InterPro" id="IPR005904">
    <property type="entry name" value="Hxn_phspho_trans"/>
</dbReference>
<keyword evidence="9 15" id="KW-0479">Metal-binding</keyword>
<dbReference type="PANTHER" id="PTHR43340">
    <property type="entry name" value="HYPOXANTHINE-GUANINE PHOSPHORIBOSYLTRANSFERASE"/>
    <property type="match status" value="1"/>
</dbReference>
<dbReference type="InterPro" id="IPR050408">
    <property type="entry name" value="HGPRT"/>
</dbReference>
<evidence type="ECO:0000256" key="9">
    <source>
        <dbReference type="ARBA" id="ARBA00022723"/>
    </source>
</evidence>
<dbReference type="GO" id="GO:0000166">
    <property type="term" value="F:nucleotide binding"/>
    <property type="evidence" value="ECO:0007669"/>
    <property type="project" value="UniProtKB-KW"/>
</dbReference>
<dbReference type="CDD" id="cd06223">
    <property type="entry name" value="PRTases_typeI"/>
    <property type="match status" value="1"/>
</dbReference>
<keyword evidence="12 15" id="KW-0460">Magnesium</keyword>
<comment type="similarity">
    <text evidence="4 15">Belongs to the purine/pyrimidine phosphoribosyltransferase family.</text>
</comment>
<comment type="caution">
    <text evidence="17">The sequence shown here is derived from an EMBL/GenBank/DDBJ whole genome shotgun (WGS) entry which is preliminary data.</text>
</comment>
<dbReference type="GO" id="GO:0004422">
    <property type="term" value="F:hypoxanthine phosphoribosyltransferase activity"/>
    <property type="evidence" value="ECO:0007669"/>
    <property type="project" value="InterPro"/>
</dbReference>
<comment type="catalytic activity">
    <reaction evidence="14">
        <text>IMP + diphosphate = hypoxanthine + 5-phospho-alpha-D-ribose 1-diphosphate</text>
        <dbReference type="Rhea" id="RHEA:17973"/>
        <dbReference type="ChEBI" id="CHEBI:17368"/>
        <dbReference type="ChEBI" id="CHEBI:33019"/>
        <dbReference type="ChEBI" id="CHEBI:58017"/>
        <dbReference type="ChEBI" id="CHEBI:58053"/>
        <dbReference type="EC" id="2.4.2.8"/>
    </reaction>
    <physiologicalReaction direction="right-to-left" evidence="14">
        <dbReference type="Rhea" id="RHEA:17975"/>
    </physiologicalReaction>
</comment>
<dbReference type="GO" id="GO:0006178">
    <property type="term" value="P:guanine salvage"/>
    <property type="evidence" value="ECO:0007669"/>
    <property type="project" value="TreeGrafter"/>
</dbReference>
<evidence type="ECO:0000256" key="6">
    <source>
        <dbReference type="ARBA" id="ARBA00022490"/>
    </source>
</evidence>
<dbReference type="Gene3D" id="3.40.50.2020">
    <property type="match status" value="1"/>
</dbReference>
<feature type="domain" description="Phosphoribosyltransferase" evidence="16">
    <location>
        <begin position="15"/>
        <end position="157"/>
    </location>
</feature>
<evidence type="ECO:0000256" key="8">
    <source>
        <dbReference type="ARBA" id="ARBA00022679"/>
    </source>
</evidence>
<evidence type="ECO:0000256" key="15">
    <source>
        <dbReference type="RuleBase" id="RU364099"/>
    </source>
</evidence>
<accession>A0A1V5SW65</accession>
<organism evidence="17">
    <name type="scientific">Candidatus Atribacter allofermentans</name>
    <dbReference type="NCBI Taxonomy" id="1852833"/>
    <lineage>
        <taxon>Bacteria</taxon>
        <taxon>Pseudomonadati</taxon>
        <taxon>Atribacterota</taxon>
        <taxon>Atribacteria</taxon>
        <taxon>Atribacterales</taxon>
        <taxon>Atribacteraceae</taxon>
        <taxon>Atribacter</taxon>
    </lineage>
</organism>
<evidence type="ECO:0000256" key="13">
    <source>
        <dbReference type="ARBA" id="ARBA00048811"/>
    </source>
</evidence>
<keyword evidence="6 15" id="KW-0963">Cytoplasm</keyword>
<dbReference type="GO" id="GO:0046100">
    <property type="term" value="P:hypoxanthine metabolic process"/>
    <property type="evidence" value="ECO:0007669"/>
    <property type="project" value="TreeGrafter"/>
</dbReference>
<keyword evidence="8 15" id="KW-0808">Transferase</keyword>
<reference evidence="17" key="1">
    <citation type="submission" date="2017-02" db="EMBL/GenBank/DDBJ databases">
        <title>Delving into the versatile metabolic prowess of the omnipresent phylum Bacteroidetes.</title>
        <authorList>
            <person name="Nobu M.K."/>
            <person name="Mei R."/>
            <person name="Narihiro T."/>
            <person name="Kuroda K."/>
            <person name="Liu W.-T."/>
        </authorList>
    </citation>
    <scope>NUCLEOTIDE SEQUENCE</scope>
    <source>
        <strain evidence="17">ADurb.Bin276</strain>
    </source>
</reference>
<evidence type="ECO:0000256" key="1">
    <source>
        <dbReference type="ARBA" id="ARBA00001946"/>
    </source>
</evidence>
<dbReference type="SUPFAM" id="SSF53271">
    <property type="entry name" value="PRTase-like"/>
    <property type="match status" value="1"/>
</dbReference>
<dbReference type="GO" id="GO:0000287">
    <property type="term" value="F:magnesium ion binding"/>
    <property type="evidence" value="ECO:0007669"/>
    <property type="project" value="TreeGrafter"/>
</dbReference>
<gene>
    <name evidence="17" type="primary">hpt_1</name>
    <name evidence="17" type="ORF">BWY41_00976</name>
</gene>
<dbReference type="GO" id="GO:0052657">
    <property type="term" value="F:guanine phosphoribosyltransferase activity"/>
    <property type="evidence" value="ECO:0007669"/>
    <property type="project" value="RHEA"/>
</dbReference>
<evidence type="ECO:0000256" key="3">
    <source>
        <dbReference type="ARBA" id="ARBA00004669"/>
    </source>
</evidence>
<keyword evidence="11 15" id="KW-0547">Nucleotide-binding</keyword>
<evidence type="ECO:0000256" key="2">
    <source>
        <dbReference type="ARBA" id="ARBA00004496"/>
    </source>
</evidence>
<evidence type="ECO:0000256" key="11">
    <source>
        <dbReference type="ARBA" id="ARBA00022741"/>
    </source>
</evidence>
<sequence length="190" mass="21913">MIESKLGECVFTRSEIEKRVQEIAAEINQDYLGKRPLIISILRGAIFFTVDLVRSLTIPFDLDFMALSNYKTGFKKVEIEKDVDEEVADRDVIIVEDIIDTGLTLNYLTRVMEKRFPSSVVTCTFLDCPDRRFIEVPIHYSCFEIPDIYVVGYGLDFRGDFRNLMEIYTIYDPSGRSTQILKQMGKGVPR</sequence>
<protein>
    <recommendedName>
        <fullName evidence="5 15">Hypoxanthine phosphoribosyltransferase</fullName>
        <ecNumber evidence="5 15">2.4.2.8</ecNumber>
    </recommendedName>
</protein>
<comment type="pathway">
    <text evidence="3 15">Purine metabolism; IMP biosynthesis via salvage pathway; IMP from hypoxanthine: step 1/1.</text>
</comment>
<evidence type="ECO:0000256" key="12">
    <source>
        <dbReference type="ARBA" id="ARBA00022842"/>
    </source>
</evidence>
<evidence type="ECO:0000256" key="10">
    <source>
        <dbReference type="ARBA" id="ARBA00022726"/>
    </source>
</evidence>
<evidence type="ECO:0000256" key="4">
    <source>
        <dbReference type="ARBA" id="ARBA00008391"/>
    </source>
</evidence>